<evidence type="ECO:0000256" key="4">
    <source>
        <dbReference type="ARBA" id="ARBA00023125"/>
    </source>
</evidence>
<dbReference type="GO" id="GO:0003677">
    <property type="term" value="F:DNA binding"/>
    <property type="evidence" value="ECO:0007669"/>
    <property type="project" value="UniProtKB-KW"/>
</dbReference>
<organism evidence="7 8">
    <name type="scientific">Bradyrhizobium canariense</name>
    <dbReference type="NCBI Taxonomy" id="255045"/>
    <lineage>
        <taxon>Bacteria</taxon>
        <taxon>Pseudomonadati</taxon>
        <taxon>Pseudomonadota</taxon>
        <taxon>Alphaproteobacteria</taxon>
        <taxon>Hyphomicrobiales</taxon>
        <taxon>Nitrobacteraceae</taxon>
        <taxon>Bradyrhizobium</taxon>
    </lineage>
</organism>
<dbReference type="RefSeq" id="WP_146689376.1">
    <property type="nucleotide sequence ID" value="NZ_LT629750.1"/>
</dbReference>
<comment type="function">
    <text evidence="1">NodD regulates the expression of the nodABCFE genes which encode other nodulation proteins. NodD is also a negative regulator of its own expression. Binds flavonoids as inducers.</text>
</comment>
<dbReference type="Pfam" id="PF00126">
    <property type="entry name" value="HTH_1"/>
    <property type="match status" value="1"/>
</dbReference>
<name>A0A1H1Z999_9BRAD</name>
<evidence type="ECO:0000256" key="2">
    <source>
        <dbReference type="ARBA" id="ARBA00009437"/>
    </source>
</evidence>
<dbReference type="FunFam" id="1.10.10.10:FF:000001">
    <property type="entry name" value="LysR family transcriptional regulator"/>
    <property type="match status" value="1"/>
</dbReference>
<accession>A0A1H1Z999</accession>
<feature type="domain" description="HTH lysR-type" evidence="6">
    <location>
        <begin position="3"/>
        <end position="60"/>
    </location>
</feature>
<dbReference type="GO" id="GO:0003700">
    <property type="term" value="F:DNA-binding transcription factor activity"/>
    <property type="evidence" value="ECO:0007669"/>
    <property type="project" value="InterPro"/>
</dbReference>
<dbReference type="InterPro" id="IPR036388">
    <property type="entry name" value="WH-like_DNA-bd_sf"/>
</dbReference>
<keyword evidence="8" id="KW-1185">Reference proteome</keyword>
<gene>
    <name evidence="7" type="ORF">SAMN05444158_5272</name>
</gene>
<dbReference type="InterPro" id="IPR036390">
    <property type="entry name" value="WH_DNA-bd_sf"/>
</dbReference>
<proteinExistence type="inferred from homology"/>
<dbReference type="Gene3D" id="1.10.10.10">
    <property type="entry name" value="Winged helix-like DNA-binding domain superfamily/Winged helix DNA-binding domain"/>
    <property type="match status" value="1"/>
</dbReference>
<evidence type="ECO:0000313" key="8">
    <source>
        <dbReference type="Proteomes" id="UP000243904"/>
    </source>
</evidence>
<keyword evidence="4" id="KW-0238">DNA-binding</keyword>
<keyword evidence="5" id="KW-0804">Transcription</keyword>
<dbReference type="InterPro" id="IPR005119">
    <property type="entry name" value="LysR_subst-bd"/>
</dbReference>
<dbReference type="Proteomes" id="UP000243904">
    <property type="component" value="Chromosome I"/>
</dbReference>
<evidence type="ECO:0000256" key="1">
    <source>
        <dbReference type="ARBA" id="ARBA00003502"/>
    </source>
</evidence>
<dbReference type="AlphaFoldDB" id="A0A1H1Z999"/>
<dbReference type="CDD" id="cd08414">
    <property type="entry name" value="PBP2_LTTR_aromatics_like"/>
    <property type="match status" value="1"/>
</dbReference>
<sequence>MAPSLNQLRYFCELANLGNFGRAAERLHMSQPPLSRQIAALEQELGTALFVRSPKGVALTAAGRQFQSDATEILRLVAQATRNAAATGRGEAGQLTMGFTMCAAYSVVPDLTRRYKRAFPDVDLRVRELMPNALESDLKDGVIDIAISFPGSEGSRFEARPLFREPLNLVLPERHPLAKSRKIKVEDLSQERFLIVPRDQVPSLHASIVQCCRAAGFDPIIGLEVYLQQTIVNFVAEGLGIAFVPASMQRSQIKGAVFRKVDDPPMIDQLLYWSPANKNPCLAGFLALSER</sequence>
<dbReference type="Pfam" id="PF03466">
    <property type="entry name" value="LysR_substrate"/>
    <property type="match status" value="1"/>
</dbReference>
<dbReference type="SUPFAM" id="SSF53850">
    <property type="entry name" value="Periplasmic binding protein-like II"/>
    <property type="match status" value="1"/>
</dbReference>
<protein>
    <submittedName>
        <fullName evidence="7">Transcriptional regulator, LysR family</fullName>
    </submittedName>
</protein>
<evidence type="ECO:0000313" key="7">
    <source>
        <dbReference type="EMBL" id="SDT29756.1"/>
    </source>
</evidence>
<dbReference type="GO" id="GO:0032993">
    <property type="term" value="C:protein-DNA complex"/>
    <property type="evidence" value="ECO:0007669"/>
    <property type="project" value="TreeGrafter"/>
</dbReference>
<evidence type="ECO:0000259" key="6">
    <source>
        <dbReference type="PROSITE" id="PS50931"/>
    </source>
</evidence>
<dbReference type="PRINTS" id="PR00039">
    <property type="entry name" value="HTHLYSR"/>
</dbReference>
<dbReference type="PANTHER" id="PTHR30346:SF30">
    <property type="entry name" value="SMALL NEUTRAL PROTEASE REGULATORY PROTEIN"/>
    <property type="match status" value="1"/>
</dbReference>
<comment type="similarity">
    <text evidence="2">Belongs to the LysR transcriptional regulatory family.</text>
</comment>
<dbReference type="PANTHER" id="PTHR30346">
    <property type="entry name" value="TRANSCRIPTIONAL DUAL REGULATOR HCAR-RELATED"/>
    <property type="match status" value="1"/>
</dbReference>
<dbReference type="Gene3D" id="3.40.190.10">
    <property type="entry name" value="Periplasmic binding protein-like II"/>
    <property type="match status" value="2"/>
</dbReference>
<reference evidence="8" key="1">
    <citation type="submission" date="2016-10" db="EMBL/GenBank/DDBJ databases">
        <authorList>
            <person name="Varghese N."/>
            <person name="Submissions S."/>
        </authorList>
    </citation>
    <scope>NUCLEOTIDE SEQUENCE [LARGE SCALE GENOMIC DNA]</scope>
    <source>
        <strain evidence="8">GAS369</strain>
    </source>
</reference>
<dbReference type="SUPFAM" id="SSF46785">
    <property type="entry name" value="Winged helix' DNA-binding domain"/>
    <property type="match status" value="1"/>
</dbReference>
<dbReference type="PROSITE" id="PS50931">
    <property type="entry name" value="HTH_LYSR"/>
    <property type="match status" value="1"/>
</dbReference>
<dbReference type="InterPro" id="IPR000847">
    <property type="entry name" value="LysR_HTH_N"/>
</dbReference>
<keyword evidence="3" id="KW-0805">Transcription regulation</keyword>
<dbReference type="EMBL" id="LT629750">
    <property type="protein sequence ID" value="SDT29756.1"/>
    <property type="molecule type" value="Genomic_DNA"/>
</dbReference>
<evidence type="ECO:0000256" key="5">
    <source>
        <dbReference type="ARBA" id="ARBA00023163"/>
    </source>
</evidence>
<evidence type="ECO:0000256" key="3">
    <source>
        <dbReference type="ARBA" id="ARBA00023015"/>
    </source>
</evidence>